<accession>L0H055</accession>
<keyword evidence="1" id="KW-0472">Membrane</keyword>
<dbReference type="EMBL" id="CP003051">
    <property type="protein sequence ID" value="AGA90990.1"/>
    <property type="molecule type" value="Genomic_DNA"/>
</dbReference>
<dbReference type="KEGG" id="tmb:Thimo_2243"/>
<dbReference type="Proteomes" id="UP000010816">
    <property type="component" value="Chromosome"/>
</dbReference>
<keyword evidence="3" id="KW-1185">Reference proteome</keyword>
<dbReference type="RefSeq" id="WP_015281127.1">
    <property type="nucleotide sequence ID" value="NC_019940.1"/>
</dbReference>
<dbReference type="eggNOG" id="ENOG5033APD">
    <property type="taxonomic scope" value="Bacteria"/>
</dbReference>
<dbReference type="HOGENOM" id="CLU_165445_0_0_6"/>
<evidence type="ECO:0000256" key="1">
    <source>
        <dbReference type="SAM" id="Phobius"/>
    </source>
</evidence>
<feature type="transmembrane region" description="Helical" evidence="1">
    <location>
        <begin position="6"/>
        <end position="28"/>
    </location>
</feature>
<evidence type="ECO:0000313" key="2">
    <source>
        <dbReference type="EMBL" id="AGA90990.1"/>
    </source>
</evidence>
<dbReference type="AlphaFoldDB" id="L0H055"/>
<keyword evidence="1" id="KW-1133">Transmembrane helix</keyword>
<sequence>MADLFASGRISDLIILVVFVEALLIWFYNRRTGRGPTFAAVVPTLTSGALLMLALRAAIADLSWGFGSRCRYSFR</sequence>
<gene>
    <name evidence="2" type="ORF">Thimo_2243</name>
</gene>
<name>L0H055_9GAMM</name>
<reference evidence="2 3" key="1">
    <citation type="submission" date="2011-09" db="EMBL/GenBank/DDBJ databases">
        <title>Complete sequence of chromosome of Thioflavicoccus mobilis 8321.</title>
        <authorList>
            <consortium name="US DOE Joint Genome Institute"/>
            <person name="Lucas S."/>
            <person name="Han J."/>
            <person name="Lapidus A."/>
            <person name="Cheng J.-F."/>
            <person name="Goodwin L."/>
            <person name="Pitluck S."/>
            <person name="Peters L."/>
            <person name="Ovchinnikova G."/>
            <person name="Lu M."/>
            <person name="Detter J.C."/>
            <person name="Han C."/>
            <person name="Tapia R."/>
            <person name="Land M."/>
            <person name="Hauser L."/>
            <person name="Kyrpides N."/>
            <person name="Ivanova N."/>
            <person name="Pagani I."/>
            <person name="Vogl K."/>
            <person name="Liu Z."/>
            <person name="Imhoff J."/>
            <person name="Thiel V."/>
            <person name="Frigaard N.-U."/>
            <person name="Bryant D."/>
            <person name="Woyke T."/>
        </authorList>
    </citation>
    <scope>NUCLEOTIDE SEQUENCE [LARGE SCALE GENOMIC DNA]</scope>
    <source>
        <strain evidence="2 3">8321</strain>
    </source>
</reference>
<organism evidence="2 3">
    <name type="scientific">Thioflavicoccus mobilis 8321</name>
    <dbReference type="NCBI Taxonomy" id="765912"/>
    <lineage>
        <taxon>Bacteria</taxon>
        <taxon>Pseudomonadati</taxon>
        <taxon>Pseudomonadota</taxon>
        <taxon>Gammaproteobacteria</taxon>
        <taxon>Chromatiales</taxon>
        <taxon>Chromatiaceae</taxon>
        <taxon>Thioflavicoccus</taxon>
    </lineage>
</organism>
<protein>
    <submittedName>
        <fullName evidence="2">Uncharacterized protein</fullName>
    </submittedName>
</protein>
<keyword evidence="1" id="KW-0812">Transmembrane</keyword>
<feature type="transmembrane region" description="Helical" evidence="1">
    <location>
        <begin position="40"/>
        <end position="59"/>
    </location>
</feature>
<proteinExistence type="predicted"/>
<evidence type="ECO:0000313" key="3">
    <source>
        <dbReference type="Proteomes" id="UP000010816"/>
    </source>
</evidence>